<reference evidence="1" key="1">
    <citation type="submission" date="2018-02" db="EMBL/GenBank/DDBJ databases">
        <title>Rhizophora mucronata_Transcriptome.</title>
        <authorList>
            <person name="Meera S.P."/>
            <person name="Sreeshan A."/>
            <person name="Augustine A."/>
        </authorList>
    </citation>
    <scope>NUCLEOTIDE SEQUENCE</scope>
    <source>
        <tissue evidence="1">Leaf</tissue>
    </source>
</reference>
<evidence type="ECO:0000313" key="1">
    <source>
        <dbReference type="EMBL" id="MBX36467.1"/>
    </source>
</evidence>
<dbReference type="AlphaFoldDB" id="A0A2P2N1Z0"/>
<name>A0A2P2N1Z0_RHIMU</name>
<dbReference type="EMBL" id="GGEC01055983">
    <property type="protein sequence ID" value="MBX36467.1"/>
    <property type="molecule type" value="Transcribed_RNA"/>
</dbReference>
<sequence>MSLIAAIFRYETQELNFRCQLPIIN</sequence>
<proteinExistence type="predicted"/>
<organism evidence="1">
    <name type="scientific">Rhizophora mucronata</name>
    <name type="common">Asiatic mangrove</name>
    <dbReference type="NCBI Taxonomy" id="61149"/>
    <lineage>
        <taxon>Eukaryota</taxon>
        <taxon>Viridiplantae</taxon>
        <taxon>Streptophyta</taxon>
        <taxon>Embryophyta</taxon>
        <taxon>Tracheophyta</taxon>
        <taxon>Spermatophyta</taxon>
        <taxon>Magnoliopsida</taxon>
        <taxon>eudicotyledons</taxon>
        <taxon>Gunneridae</taxon>
        <taxon>Pentapetalae</taxon>
        <taxon>rosids</taxon>
        <taxon>fabids</taxon>
        <taxon>Malpighiales</taxon>
        <taxon>Rhizophoraceae</taxon>
        <taxon>Rhizophora</taxon>
    </lineage>
</organism>
<accession>A0A2P2N1Z0</accession>
<protein>
    <submittedName>
        <fullName evidence="1">Uncharacterized protein</fullName>
    </submittedName>
</protein>